<dbReference type="AlphaFoldDB" id="A0A9W8WMX3"/>
<dbReference type="Proteomes" id="UP001140502">
    <property type="component" value="Unassembled WGS sequence"/>
</dbReference>
<name>A0A9W8WMX3_9HYPO</name>
<comment type="caution">
    <text evidence="1">The sequence shown here is derived from an EMBL/GenBank/DDBJ whole genome shotgun (WGS) entry which is preliminary data.</text>
</comment>
<reference evidence="1" key="1">
    <citation type="submission" date="2022-10" db="EMBL/GenBank/DDBJ databases">
        <title>Tapping the CABI collections for fungal endophytes: first genome assemblies for Collariella, Neodidymelliopsis, Ascochyta clinopodiicola, Didymella pomorum, Didymosphaeria variabile, Neocosmospora piperis and Neocucurbitaria cava.</title>
        <authorList>
            <person name="Hill R."/>
        </authorList>
    </citation>
    <scope>NUCLEOTIDE SEQUENCE</scope>
    <source>
        <strain evidence="1">IMI 366586</strain>
    </source>
</reference>
<sequence length="303" mass="34501">MFHPPRSTREWNHVEGRRACIGNGHSEAIEQGYLDSPFLPYHVHFDMVAAICRSARIEMGSYVVNCLADRQVYKTEGAKISSRISARIFDGQLILKTENVLLLQPGPDLSRNVTKLNELLSENWKLTEVCGHVYWDRIWPFILNPEEETPDVAMYNRVLSKDTTTLPVLDGWDLSNCIWSHGITCWTICDATPWIEWHSDELWACGKCSTDFKISVVRRPPDHPRANAIVFTSWKNLGRGVGLSDANWRGHMDTFDDVEDDSRATRPNNVAEMFEGIAGLGTRFTYMPKLDEVLEELGEVSDD</sequence>
<evidence type="ECO:0000313" key="2">
    <source>
        <dbReference type="Proteomes" id="UP001140502"/>
    </source>
</evidence>
<organism evidence="1 2">
    <name type="scientific">Fusarium piperis</name>
    <dbReference type="NCBI Taxonomy" id="1435070"/>
    <lineage>
        <taxon>Eukaryota</taxon>
        <taxon>Fungi</taxon>
        <taxon>Dikarya</taxon>
        <taxon>Ascomycota</taxon>
        <taxon>Pezizomycotina</taxon>
        <taxon>Sordariomycetes</taxon>
        <taxon>Hypocreomycetidae</taxon>
        <taxon>Hypocreales</taxon>
        <taxon>Nectriaceae</taxon>
        <taxon>Fusarium</taxon>
        <taxon>Fusarium solani species complex</taxon>
    </lineage>
</organism>
<proteinExistence type="predicted"/>
<evidence type="ECO:0000313" key="1">
    <source>
        <dbReference type="EMBL" id="KAJ4328961.1"/>
    </source>
</evidence>
<accession>A0A9W8WMX3</accession>
<dbReference type="OrthoDB" id="3766406at2759"/>
<keyword evidence="2" id="KW-1185">Reference proteome</keyword>
<protein>
    <submittedName>
        <fullName evidence="1">Uncharacterized protein</fullName>
    </submittedName>
</protein>
<gene>
    <name evidence="1" type="ORF">N0V84_000532</name>
</gene>
<dbReference type="EMBL" id="JAPEUR010000005">
    <property type="protein sequence ID" value="KAJ4328961.1"/>
    <property type="molecule type" value="Genomic_DNA"/>
</dbReference>